<comment type="similarity">
    <text evidence="21">Belongs to the AGK family.</text>
</comment>
<protein>
    <recommendedName>
        <fullName evidence="24">Acylglycerol kinase, mitochondrial</fullName>
        <ecNumber evidence="5">2.7.1.107</ecNumber>
        <ecNumber evidence="22">2.7.1.138</ecNumber>
        <ecNumber evidence="23">2.7.1.94</ecNumber>
    </recommendedName>
    <alternativeName>
        <fullName evidence="25">Multiple substrate lipid kinase</fullName>
    </alternativeName>
</protein>
<comment type="catalytic activity">
    <reaction evidence="28">
        <text>a monoacylglycerol + ATP = a monoacyl-sn-glycero-3-phosphate + ADP + H(+)</text>
        <dbReference type="Rhea" id="RHEA:19293"/>
        <dbReference type="ChEBI" id="CHEBI:15378"/>
        <dbReference type="ChEBI" id="CHEBI:17408"/>
        <dbReference type="ChEBI" id="CHEBI:30616"/>
        <dbReference type="ChEBI" id="CHEBI:77589"/>
        <dbReference type="ChEBI" id="CHEBI:456216"/>
        <dbReference type="EC" id="2.7.1.94"/>
    </reaction>
    <physiologicalReaction direction="left-to-right" evidence="28">
        <dbReference type="Rhea" id="RHEA:19294"/>
    </physiologicalReaction>
</comment>
<evidence type="ECO:0000256" key="25">
    <source>
        <dbReference type="ARBA" id="ARBA00030553"/>
    </source>
</evidence>
<evidence type="ECO:0000256" key="16">
    <source>
        <dbReference type="ARBA" id="ARBA00024483"/>
    </source>
</evidence>
<dbReference type="InterPro" id="IPR017438">
    <property type="entry name" value="ATP-NAD_kinase_N"/>
</dbReference>
<organism evidence="32 33">
    <name type="scientific">Eptatretus burgeri</name>
    <name type="common">Inshore hagfish</name>
    <dbReference type="NCBI Taxonomy" id="7764"/>
    <lineage>
        <taxon>Eukaryota</taxon>
        <taxon>Metazoa</taxon>
        <taxon>Chordata</taxon>
        <taxon>Craniata</taxon>
        <taxon>Vertebrata</taxon>
        <taxon>Cyclostomata</taxon>
        <taxon>Myxini</taxon>
        <taxon>Myxiniformes</taxon>
        <taxon>Myxinidae</taxon>
        <taxon>Eptatretinae</taxon>
        <taxon>Eptatretus</taxon>
    </lineage>
</organism>
<comment type="catalytic activity">
    <reaction evidence="26">
        <text>a 2-acylglycerol + ATP = a 2-acyl-sn-glycerol 3-phosphate + ADP + H(+)</text>
        <dbReference type="Rhea" id="RHEA:39847"/>
        <dbReference type="ChEBI" id="CHEBI:15378"/>
        <dbReference type="ChEBI" id="CHEBI:17389"/>
        <dbReference type="ChEBI" id="CHEBI:30616"/>
        <dbReference type="ChEBI" id="CHEBI:64982"/>
        <dbReference type="ChEBI" id="CHEBI:456216"/>
    </reaction>
    <physiologicalReaction direction="left-to-right" evidence="26">
        <dbReference type="Rhea" id="RHEA:39848"/>
    </physiologicalReaction>
</comment>
<evidence type="ECO:0000256" key="23">
    <source>
        <dbReference type="ARBA" id="ARBA00026098"/>
    </source>
</evidence>
<evidence type="ECO:0000256" key="24">
    <source>
        <dbReference type="ARBA" id="ARBA00026142"/>
    </source>
</evidence>
<evidence type="ECO:0000256" key="15">
    <source>
        <dbReference type="ARBA" id="ARBA00023411"/>
    </source>
</evidence>
<evidence type="ECO:0000256" key="6">
    <source>
        <dbReference type="ARBA" id="ARBA00022679"/>
    </source>
</evidence>
<evidence type="ECO:0000256" key="3">
    <source>
        <dbReference type="ARBA" id="ARBA00004637"/>
    </source>
</evidence>
<feature type="domain" description="DAGKc" evidence="31">
    <location>
        <begin position="43"/>
        <end position="184"/>
    </location>
</feature>
<evidence type="ECO:0000256" key="22">
    <source>
        <dbReference type="ARBA" id="ARBA00026096"/>
    </source>
</evidence>
<comment type="catalytic activity">
    <reaction evidence="18">
        <text>a 1-acyl-sn-glycerol + ATP = a 1-acyl-sn-glycero-3-phosphate + ADP + H(+)</text>
        <dbReference type="Rhea" id="RHEA:33747"/>
        <dbReference type="ChEBI" id="CHEBI:15378"/>
        <dbReference type="ChEBI" id="CHEBI:30616"/>
        <dbReference type="ChEBI" id="CHEBI:57970"/>
        <dbReference type="ChEBI" id="CHEBI:64683"/>
        <dbReference type="ChEBI" id="CHEBI:456216"/>
    </reaction>
    <physiologicalReaction direction="left-to-right" evidence="18">
        <dbReference type="Rhea" id="RHEA:33748"/>
    </physiologicalReaction>
</comment>
<keyword evidence="12" id="KW-0496">Mitochondrion</keyword>
<dbReference type="Pfam" id="PF00781">
    <property type="entry name" value="DAGK_cat"/>
    <property type="match status" value="1"/>
</dbReference>
<dbReference type="GO" id="GO:0046513">
    <property type="term" value="P:ceramide biosynthetic process"/>
    <property type="evidence" value="ECO:0007669"/>
    <property type="project" value="TreeGrafter"/>
</dbReference>
<dbReference type="InterPro" id="IPR001206">
    <property type="entry name" value="Diacylglycerol_kinase_cat_dom"/>
</dbReference>
<dbReference type="SUPFAM" id="SSF111331">
    <property type="entry name" value="NAD kinase/diacylglycerol kinase-like"/>
    <property type="match status" value="1"/>
</dbReference>
<dbReference type="InterPro" id="IPR045579">
    <property type="entry name" value="AGK_C"/>
</dbReference>
<comment type="cofactor">
    <cofactor evidence="1">
        <name>Mg(2+)</name>
        <dbReference type="ChEBI" id="CHEBI:18420"/>
    </cofactor>
</comment>
<evidence type="ECO:0000256" key="29">
    <source>
        <dbReference type="ARBA" id="ARBA00048876"/>
    </source>
</evidence>
<dbReference type="PROSITE" id="PS50146">
    <property type="entry name" value="DAGK"/>
    <property type="match status" value="1"/>
</dbReference>
<comment type="catalytic activity">
    <reaction evidence="27">
        <text>an N-acylsphing-4-enine + ATP = an N-acylsphing-4-enine 1-phosphate + ADP + H(+)</text>
        <dbReference type="Rhea" id="RHEA:17929"/>
        <dbReference type="ChEBI" id="CHEBI:15378"/>
        <dbReference type="ChEBI" id="CHEBI:30616"/>
        <dbReference type="ChEBI" id="CHEBI:52639"/>
        <dbReference type="ChEBI" id="CHEBI:57674"/>
        <dbReference type="ChEBI" id="CHEBI:456216"/>
        <dbReference type="EC" id="2.7.1.138"/>
    </reaction>
    <physiologicalReaction direction="left-to-right" evidence="27">
        <dbReference type="Rhea" id="RHEA:17930"/>
    </physiologicalReaction>
</comment>
<dbReference type="CDD" id="cd01653">
    <property type="entry name" value="GATase1"/>
    <property type="match status" value="1"/>
</dbReference>
<comment type="pathway">
    <text evidence="4">Lipid metabolism; glycerolipid metabolism.</text>
</comment>
<keyword evidence="6" id="KW-0808">Transferase</keyword>
<keyword evidence="7" id="KW-0547">Nucleotide-binding</keyword>
<evidence type="ECO:0000256" key="7">
    <source>
        <dbReference type="ARBA" id="ARBA00022741"/>
    </source>
</evidence>
<dbReference type="Gene3D" id="3.40.50.10330">
    <property type="entry name" value="Probable inorganic polyphosphate/atp-NAD kinase, domain 1"/>
    <property type="match status" value="1"/>
</dbReference>
<evidence type="ECO:0000256" key="26">
    <source>
        <dbReference type="ARBA" id="ARBA00044480"/>
    </source>
</evidence>
<dbReference type="EC" id="2.7.1.138" evidence="22"/>
<evidence type="ECO:0000256" key="21">
    <source>
        <dbReference type="ARBA" id="ARBA00025749"/>
    </source>
</evidence>
<keyword evidence="8" id="KW-0418">Kinase</keyword>
<evidence type="ECO:0000256" key="9">
    <source>
        <dbReference type="ARBA" id="ARBA00022792"/>
    </source>
</evidence>
<keyword evidence="10" id="KW-0067">ATP-binding</keyword>
<dbReference type="GO" id="GO:0004143">
    <property type="term" value="F:ATP-dependent diacylglycerol kinase activity"/>
    <property type="evidence" value="ECO:0007669"/>
    <property type="project" value="UniProtKB-EC"/>
</dbReference>
<dbReference type="GeneTree" id="ENSGT00940000154961"/>
<feature type="region of interest" description="Disordered" evidence="30">
    <location>
        <begin position="242"/>
        <end position="261"/>
    </location>
</feature>
<evidence type="ECO:0000313" key="32">
    <source>
        <dbReference type="Ensembl" id="ENSEBUP00000018962.1"/>
    </source>
</evidence>
<comment type="catalytic activity">
    <reaction evidence="16">
        <text>1-(5Z,8Z,11Z,14Z-eicosatetraenoyl)-sn-glycerol + ATP = 1-(5Z,8Z,11Z,14Z-eicosatetraenoyl)-sn-glycero-3-phosphate + ADP + H(+)</text>
        <dbReference type="Rhea" id="RHEA:43328"/>
        <dbReference type="ChEBI" id="CHEBI:15378"/>
        <dbReference type="ChEBI" id="CHEBI:30616"/>
        <dbReference type="ChEBI" id="CHEBI:34071"/>
        <dbReference type="ChEBI" id="CHEBI:74938"/>
        <dbReference type="ChEBI" id="CHEBI:456216"/>
    </reaction>
    <physiologicalReaction direction="left-to-right" evidence="16">
        <dbReference type="Rhea" id="RHEA:43329"/>
    </physiologicalReaction>
</comment>
<proteinExistence type="inferred from homology"/>
<evidence type="ECO:0000256" key="2">
    <source>
        <dbReference type="ARBA" id="ARBA00004569"/>
    </source>
</evidence>
<dbReference type="GO" id="GO:0005524">
    <property type="term" value="F:ATP binding"/>
    <property type="evidence" value="ECO:0007669"/>
    <property type="project" value="UniProtKB-KW"/>
</dbReference>
<evidence type="ECO:0000256" key="27">
    <source>
        <dbReference type="ARBA" id="ARBA00048034"/>
    </source>
</evidence>
<dbReference type="GO" id="GO:0001729">
    <property type="term" value="F:ceramide kinase activity"/>
    <property type="evidence" value="ECO:0007669"/>
    <property type="project" value="UniProtKB-EC"/>
</dbReference>
<evidence type="ECO:0000256" key="17">
    <source>
        <dbReference type="ARBA" id="ARBA00024505"/>
    </source>
</evidence>
<keyword evidence="13" id="KW-0472">Membrane</keyword>
<evidence type="ECO:0000256" key="18">
    <source>
        <dbReference type="ARBA" id="ARBA00024512"/>
    </source>
</evidence>
<comment type="catalytic activity">
    <reaction evidence="20">
        <text>1-hexadecanoyl-sn-glycerol + ATP = 1-hexadecanoyl-sn-glycero-3-phosphate + ADP + H(+)</text>
        <dbReference type="Rhea" id="RHEA:43308"/>
        <dbReference type="ChEBI" id="CHEBI:15378"/>
        <dbReference type="ChEBI" id="CHEBI:30616"/>
        <dbReference type="ChEBI" id="CHEBI:57518"/>
        <dbReference type="ChEBI" id="CHEBI:75542"/>
        <dbReference type="ChEBI" id="CHEBI:456216"/>
    </reaction>
    <physiologicalReaction direction="left-to-right" evidence="20">
        <dbReference type="Rhea" id="RHEA:43309"/>
    </physiologicalReaction>
</comment>
<dbReference type="GO" id="GO:0046512">
    <property type="term" value="P:sphingosine biosynthetic process"/>
    <property type="evidence" value="ECO:0007669"/>
    <property type="project" value="TreeGrafter"/>
</dbReference>
<evidence type="ECO:0000256" key="28">
    <source>
        <dbReference type="ARBA" id="ARBA00048663"/>
    </source>
</evidence>
<dbReference type="GO" id="GO:0005758">
    <property type="term" value="C:mitochondrial intermembrane space"/>
    <property type="evidence" value="ECO:0007669"/>
    <property type="project" value="UniProtKB-SubCell"/>
</dbReference>
<dbReference type="GO" id="GO:0047620">
    <property type="term" value="F:acylglycerol kinase activity"/>
    <property type="evidence" value="ECO:0007669"/>
    <property type="project" value="UniProtKB-EC"/>
</dbReference>
<feature type="region of interest" description="Disordered" evidence="30">
    <location>
        <begin position="278"/>
        <end position="310"/>
    </location>
</feature>
<feature type="compositionally biased region" description="Basic and acidic residues" evidence="30">
    <location>
        <begin position="278"/>
        <end position="298"/>
    </location>
</feature>
<keyword evidence="11" id="KW-0443">Lipid metabolism</keyword>
<comment type="catalytic activity">
    <reaction evidence="29">
        <text>N-(hexanoyl)sphing-4-enine + ATP = N-hexanoylsphing-4-enine 1-phosphate + ADP + H(+)</text>
        <dbReference type="Rhea" id="RHEA:43312"/>
        <dbReference type="ChEBI" id="CHEBI:15378"/>
        <dbReference type="ChEBI" id="CHEBI:30616"/>
        <dbReference type="ChEBI" id="CHEBI:63867"/>
        <dbReference type="ChEBI" id="CHEBI:82959"/>
        <dbReference type="ChEBI" id="CHEBI:456216"/>
    </reaction>
    <physiologicalReaction direction="left-to-right" evidence="29">
        <dbReference type="Rhea" id="RHEA:43313"/>
    </physiologicalReaction>
</comment>
<keyword evidence="9" id="KW-0999">Mitochondrion inner membrane</keyword>
<evidence type="ECO:0000313" key="33">
    <source>
        <dbReference type="Proteomes" id="UP000694388"/>
    </source>
</evidence>
<accession>A0A8C4QQ73</accession>
<evidence type="ECO:0000256" key="13">
    <source>
        <dbReference type="ARBA" id="ARBA00023136"/>
    </source>
</evidence>
<dbReference type="UniPathway" id="UPA00230"/>
<evidence type="ECO:0000256" key="10">
    <source>
        <dbReference type="ARBA" id="ARBA00022840"/>
    </source>
</evidence>
<dbReference type="PANTHER" id="PTHR12358">
    <property type="entry name" value="SPHINGOSINE KINASE"/>
    <property type="match status" value="1"/>
</dbReference>
<comment type="catalytic activity">
    <reaction evidence="19">
        <text>2-(5Z,8Z,11Z,14Z-eicosatetraenoyl)-glycerol + ATP = 2-(5Z,8Z,11Z,14Z-eicosatetraenoyl)-sn-glycero-3-phosphate + ADP + H(+)</text>
        <dbReference type="Rhea" id="RHEA:43316"/>
        <dbReference type="ChEBI" id="CHEBI:15378"/>
        <dbReference type="ChEBI" id="CHEBI:30616"/>
        <dbReference type="ChEBI" id="CHEBI:52392"/>
        <dbReference type="ChEBI" id="CHEBI:78209"/>
        <dbReference type="ChEBI" id="CHEBI:456216"/>
    </reaction>
    <physiologicalReaction direction="left-to-right" evidence="19">
        <dbReference type="Rhea" id="RHEA:43317"/>
    </physiologicalReaction>
</comment>
<evidence type="ECO:0000256" key="1">
    <source>
        <dbReference type="ARBA" id="ARBA00001946"/>
    </source>
</evidence>
<dbReference type="SMART" id="SM00046">
    <property type="entry name" value="DAGKc"/>
    <property type="match status" value="1"/>
</dbReference>
<feature type="compositionally biased region" description="Pro residues" evidence="30">
    <location>
        <begin position="244"/>
        <end position="260"/>
    </location>
</feature>
<comment type="catalytic activity">
    <reaction evidence="14">
        <text>1,2-di-(9Z-octadecenoyl)-sn-glycerol + ATP = 1,2-di-(9Z-octadecenoyl)-sn-glycero-3-phosphate + ADP + H(+)</text>
        <dbReference type="Rhea" id="RHEA:40327"/>
        <dbReference type="ChEBI" id="CHEBI:15378"/>
        <dbReference type="ChEBI" id="CHEBI:30616"/>
        <dbReference type="ChEBI" id="CHEBI:52333"/>
        <dbReference type="ChEBI" id="CHEBI:74546"/>
        <dbReference type="ChEBI" id="CHEBI:456216"/>
    </reaction>
    <physiologicalReaction direction="left-to-right" evidence="14">
        <dbReference type="Rhea" id="RHEA:40328"/>
    </physiologicalReaction>
</comment>
<evidence type="ECO:0000256" key="19">
    <source>
        <dbReference type="ARBA" id="ARBA00024556"/>
    </source>
</evidence>
<dbReference type="InterPro" id="IPR050187">
    <property type="entry name" value="Lipid_Phosphate_FormReg"/>
</dbReference>
<evidence type="ECO:0000256" key="11">
    <source>
        <dbReference type="ARBA" id="ARBA00023098"/>
    </source>
</evidence>
<dbReference type="AlphaFoldDB" id="A0A8C4QQ73"/>
<dbReference type="GO" id="GO:0046486">
    <property type="term" value="P:glycerolipid metabolic process"/>
    <property type="evidence" value="ECO:0007669"/>
    <property type="project" value="UniProtKB-UniPathway"/>
</dbReference>
<dbReference type="Proteomes" id="UP000694388">
    <property type="component" value="Unplaced"/>
</dbReference>
<evidence type="ECO:0000256" key="4">
    <source>
        <dbReference type="ARBA" id="ARBA00005175"/>
    </source>
</evidence>
<dbReference type="InterPro" id="IPR016064">
    <property type="entry name" value="NAD/diacylglycerol_kinase_sf"/>
</dbReference>
<dbReference type="Pfam" id="PF19712">
    <property type="entry name" value="AGK_C"/>
    <property type="match status" value="1"/>
</dbReference>
<evidence type="ECO:0000259" key="31">
    <source>
        <dbReference type="PROSITE" id="PS50146"/>
    </source>
</evidence>
<dbReference type="EC" id="2.7.1.107" evidence="5"/>
<dbReference type="EC" id="2.7.1.94" evidence="23"/>
<evidence type="ECO:0000256" key="5">
    <source>
        <dbReference type="ARBA" id="ARBA00012133"/>
    </source>
</evidence>
<reference evidence="32" key="1">
    <citation type="submission" date="2025-08" db="UniProtKB">
        <authorList>
            <consortium name="Ensembl"/>
        </authorList>
    </citation>
    <scope>IDENTIFICATION</scope>
</reference>
<evidence type="ECO:0000256" key="8">
    <source>
        <dbReference type="ARBA" id="ARBA00022777"/>
    </source>
</evidence>
<comment type="catalytic activity">
    <reaction evidence="15">
        <text>a 1,2-diacyl-sn-glycerol + ATP = a 1,2-diacyl-sn-glycero-3-phosphate + ADP + H(+)</text>
        <dbReference type="Rhea" id="RHEA:10272"/>
        <dbReference type="ChEBI" id="CHEBI:15378"/>
        <dbReference type="ChEBI" id="CHEBI:17815"/>
        <dbReference type="ChEBI" id="CHEBI:30616"/>
        <dbReference type="ChEBI" id="CHEBI:58608"/>
        <dbReference type="ChEBI" id="CHEBI:456216"/>
        <dbReference type="EC" id="2.7.1.107"/>
    </reaction>
    <physiologicalReaction direction="left-to-right" evidence="15">
        <dbReference type="Rhea" id="RHEA:10273"/>
    </physiologicalReaction>
</comment>
<sequence>MLLPEVIVGIVYVVHCITSPLINLPSPTVAMQEYGRQTLGASERPKRVTVFLNAAAGKGKAKNLFEQNAEPVLHLAGFEVTVVKTDREGQAKELLGALDNVDMIVVAGGDGTLLEVVTGMLRRDDQASFSKIPIGIIPLGKSNTLSKIIFPDFEDHVRCITSAALAIVKGSTIPVDVIQITGTFGKPVFALNELRWGEFRNAKANTSRFWYFGPMRMFASFIRSTFKPWPPTHNATLRFTPAVQRPPLPPEGGTPPPTRPPFLFRLIARIRGLWPTHATEETESRFGGQDGRRAESRRPGSSRLPTDRPT</sequence>
<evidence type="ECO:0000256" key="12">
    <source>
        <dbReference type="ARBA" id="ARBA00023128"/>
    </source>
</evidence>
<dbReference type="PANTHER" id="PTHR12358:SF31">
    <property type="entry name" value="ACYLGLYCEROL KINASE, MITOCHONDRIAL"/>
    <property type="match status" value="1"/>
</dbReference>
<reference evidence="32" key="2">
    <citation type="submission" date="2025-09" db="UniProtKB">
        <authorList>
            <consortium name="Ensembl"/>
        </authorList>
    </citation>
    <scope>IDENTIFICATION</scope>
</reference>
<dbReference type="GO" id="GO:0005743">
    <property type="term" value="C:mitochondrial inner membrane"/>
    <property type="evidence" value="ECO:0007669"/>
    <property type="project" value="UniProtKB-SubCell"/>
</dbReference>
<comment type="catalytic activity">
    <reaction evidence="17">
        <text>1-(9Z-octadecenoyl)-sn-glycerol + ATP = 1-(9Z-octadecenoyl)-sn-glycero-3-phosphate + ADP + H(+)</text>
        <dbReference type="Rhea" id="RHEA:41079"/>
        <dbReference type="ChEBI" id="CHEBI:15378"/>
        <dbReference type="ChEBI" id="CHEBI:30616"/>
        <dbReference type="ChEBI" id="CHEBI:74544"/>
        <dbReference type="ChEBI" id="CHEBI:75757"/>
        <dbReference type="ChEBI" id="CHEBI:456216"/>
    </reaction>
    <physiologicalReaction direction="left-to-right" evidence="17">
        <dbReference type="Rhea" id="RHEA:41080"/>
    </physiologicalReaction>
</comment>
<evidence type="ECO:0000256" key="30">
    <source>
        <dbReference type="SAM" id="MobiDB-lite"/>
    </source>
</evidence>
<comment type="subcellular location">
    <subcellularLocation>
        <location evidence="3">Mitochondrion inner membrane</location>
        <topology evidence="3">Peripheral membrane protein</topology>
    </subcellularLocation>
    <subcellularLocation>
        <location evidence="2">Mitochondrion intermembrane space</location>
    </subcellularLocation>
</comment>
<dbReference type="OMA" id="CKTENIS"/>
<evidence type="ECO:0000256" key="14">
    <source>
        <dbReference type="ARBA" id="ARBA00023371"/>
    </source>
</evidence>
<name>A0A8C4QQ73_EPTBU</name>
<evidence type="ECO:0000256" key="20">
    <source>
        <dbReference type="ARBA" id="ARBA00024636"/>
    </source>
</evidence>
<dbReference type="Ensembl" id="ENSEBUT00000019538.1">
    <property type="protein sequence ID" value="ENSEBUP00000018962.1"/>
    <property type="gene ID" value="ENSEBUG00000011824.1"/>
</dbReference>
<keyword evidence="33" id="KW-1185">Reference proteome</keyword>